<feature type="transmembrane region" description="Helical" evidence="7">
    <location>
        <begin position="294"/>
        <end position="319"/>
    </location>
</feature>
<keyword evidence="4 7" id="KW-0812">Transmembrane</keyword>
<evidence type="ECO:0000256" key="5">
    <source>
        <dbReference type="ARBA" id="ARBA00022989"/>
    </source>
</evidence>
<evidence type="ECO:0000256" key="7">
    <source>
        <dbReference type="SAM" id="Phobius"/>
    </source>
</evidence>
<keyword evidence="3" id="KW-1003">Cell membrane</keyword>
<dbReference type="InterPro" id="IPR010290">
    <property type="entry name" value="TM_effector"/>
</dbReference>
<feature type="transmembrane region" description="Helical" evidence="7">
    <location>
        <begin position="84"/>
        <end position="105"/>
    </location>
</feature>
<evidence type="ECO:0000256" key="2">
    <source>
        <dbReference type="ARBA" id="ARBA00022448"/>
    </source>
</evidence>
<dbReference type="EMBL" id="JAGFNS010000002">
    <property type="protein sequence ID" value="MBO3736791.1"/>
    <property type="molecule type" value="Genomic_DNA"/>
</dbReference>
<sequence length="403" mass="40974">MPLRTALIDVSPLRSSRHFRRWWTGRVCSGLGGQMALVAVLYQVWETTRSPAWTGAAGLASGLPLLVFGLFAGTLADHGDRRRFYLICVSGQAVCAGLLAVQAFAGGLPVGALLGLVAVQRSFAAGAGPASRAILPRLLPARELAAGLALNRIAFQTSMLLGPALGGLLIASAGVGGCFLADALSFVVILGAAAMLPPMPPTGEASRPGVRAAMAGLRFLAGHRAVRGALLTDLAMTVLTMPVSLFPVLNAERFGGDPRTLGLFFSALAVGGVAASLLSGVFTRRSRPAPIMFAAAAVWGAAIALLGVAPLVWVALLLLTVAGAADTVAVVTRGTVVQTHTPDAMLGRVSAAELIVGHSGPELGNLRGGLLASVTSTTFALVSGGLLAMAAVAALAFRSGRPR</sequence>
<evidence type="ECO:0000256" key="4">
    <source>
        <dbReference type="ARBA" id="ARBA00022692"/>
    </source>
</evidence>
<keyword evidence="6 7" id="KW-0472">Membrane</keyword>
<keyword evidence="9" id="KW-1185">Reference proteome</keyword>
<dbReference type="Gene3D" id="1.20.1250.20">
    <property type="entry name" value="MFS general substrate transporter like domains"/>
    <property type="match status" value="1"/>
</dbReference>
<organism evidence="8 9">
    <name type="scientific">Actinoplanes flavus</name>
    <dbReference type="NCBI Taxonomy" id="2820290"/>
    <lineage>
        <taxon>Bacteria</taxon>
        <taxon>Bacillati</taxon>
        <taxon>Actinomycetota</taxon>
        <taxon>Actinomycetes</taxon>
        <taxon>Micromonosporales</taxon>
        <taxon>Micromonosporaceae</taxon>
        <taxon>Actinoplanes</taxon>
    </lineage>
</organism>
<comment type="caution">
    <text evidence="8">The sequence shown here is derived from an EMBL/GenBank/DDBJ whole genome shotgun (WGS) entry which is preliminary data.</text>
</comment>
<evidence type="ECO:0000256" key="1">
    <source>
        <dbReference type="ARBA" id="ARBA00004429"/>
    </source>
</evidence>
<feature type="transmembrane region" description="Helical" evidence="7">
    <location>
        <begin position="168"/>
        <end position="196"/>
    </location>
</feature>
<dbReference type="RefSeq" id="WP_208466000.1">
    <property type="nucleotide sequence ID" value="NZ_JAGFNS010000002.1"/>
</dbReference>
<dbReference type="Proteomes" id="UP000679690">
    <property type="component" value="Unassembled WGS sequence"/>
</dbReference>
<accession>A0ABS3UDD5</accession>
<dbReference type="PANTHER" id="PTHR23513:SF9">
    <property type="entry name" value="ENTEROBACTIN EXPORTER ENTS"/>
    <property type="match status" value="1"/>
</dbReference>
<keyword evidence="5 7" id="KW-1133">Transmembrane helix</keyword>
<dbReference type="PANTHER" id="PTHR23513">
    <property type="entry name" value="INTEGRAL MEMBRANE EFFLUX PROTEIN-RELATED"/>
    <property type="match status" value="1"/>
</dbReference>
<feature type="transmembrane region" description="Helical" evidence="7">
    <location>
        <begin position="23"/>
        <end position="45"/>
    </location>
</feature>
<protein>
    <submittedName>
        <fullName evidence="8">MFS transporter</fullName>
    </submittedName>
</protein>
<feature type="transmembrane region" description="Helical" evidence="7">
    <location>
        <begin position="261"/>
        <end position="282"/>
    </location>
</feature>
<dbReference type="SUPFAM" id="SSF103473">
    <property type="entry name" value="MFS general substrate transporter"/>
    <property type="match status" value="1"/>
</dbReference>
<keyword evidence="2" id="KW-0813">Transport</keyword>
<evidence type="ECO:0000256" key="3">
    <source>
        <dbReference type="ARBA" id="ARBA00022475"/>
    </source>
</evidence>
<dbReference type="CDD" id="cd06173">
    <property type="entry name" value="MFS_MefA_like"/>
    <property type="match status" value="1"/>
</dbReference>
<reference evidence="8 9" key="1">
    <citation type="submission" date="2021-03" db="EMBL/GenBank/DDBJ databases">
        <title>Actinoplanes flavus sp. nov., a novel actinomycete isolated from Coconut Palm rhizosphere soil.</title>
        <authorList>
            <person name="Luo X."/>
        </authorList>
    </citation>
    <scope>NUCLEOTIDE SEQUENCE [LARGE SCALE GENOMIC DNA]</scope>
    <source>
        <strain evidence="8 9">NEAU-H7</strain>
    </source>
</reference>
<evidence type="ECO:0000313" key="8">
    <source>
        <dbReference type="EMBL" id="MBO3736791.1"/>
    </source>
</evidence>
<dbReference type="Pfam" id="PF05977">
    <property type="entry name" value="MFS_3"/>
    <property type="match status" value="1"/>
</dbReference>
<comment type="subcellular location">
    <subcellularLocation>
        <location evidence="1">Cell inner membrane</location>
        <topology evidence="1">Multi-pass membrane protein</topology>
    </subcellularLocation>
</comment>
<feature type="transmembrane region" description="Helical" evidence="7">
    <location>
        <begin position="370"/>
        <end position="397"/>
    </location>
</feature>
<feature type="transmembrane region" description="Helical" evidence="7">
    <location>
        <begin position="51"/>
        <end position="72"/>
    </location>
</feature>
<name>A0ABS3UDD5_9ACTN</name>
<proteinExistence type="predicted"/>
<evidence type="ECO:0000313" key="9">
    <source>
        <dbReference type="Proteomes" id="UP000679690"/>
    </source>
</evidence>
<evidence type="ECO:0000256" key="6">
    <source>
        <dbReference type="ARBA" id="ARBA00023136"/>
    </source>
</evidence>
<gene>
    <name evidence="8" type="ORF">J5X75_04565</name>
</gene>
<feature type="transmembrane region" description="Helical" evidence="7">
    <location>
        <begin position="228"/>
        <end position="249"/>
    </location>
</feature>
<dbReference type="InterPro" id="IPR036259">
    <property type="entry name" value="MFS_trans_sf"/>
</dbReference>